<dbReference type="STRING" id="1090615.SAMN04515671_3456"/>
<dbReference type="Proteomes" id="UP000198741">
    <property type="component" value="Chromosome I"/>
</dbReference>
<dbReference type="InterPro" id="IPR030678">
    <property type="entry name" value="Peptide/Ni-bd"/>
</dbReference>
<dbReference type="PIRSF" id="PIRSF002741">
    <property type="entry name" value="MppA"/>
    <property type="match status" value="1"/>
</dbReference>
<dbReference type="SUPFAM" id="SSF53850">
    <property type="entry name" value="Periplasmic binding protein-like II"/>
    <property type="match status" value="1"/>
</dbReference>
<dbReference type="Gene3D" id="3.40.190.10">
    <property type="entry name" value="Periplasmic binding protein-like II"/>
    <property type="match status" value="1"/>
</dbReference>
<feature type="domain" description="Solute-binding protein family 5" evidence="2">
    <location>
        <begin position="84"/>
        <end position="444"/>
    </location>
</feature>
<accession>A0A1H0R970</accession>
<evidence type="ECO:0000313" key="3">
    <source>
        <dbReference type="EMBL" id="SDP26057.1"/>
    </source>
</evidence>
<evidence type="ECO:0000313" key="4">
    <source>
        <dbReference type="Proteomes" id="UP000198741"/>
    </source>
</evidence>
<proteinExistence type="predicted"/>
<organism evidence="3 4">
    <name type="scientific">Nakamurella panacisegetis</name>
    <dbReference type="NCBI Taxonomy" id="1090615"/>
    <lineage>
        <taxon>Bacteria</taxon>
        <taxon>Bacillati</taxon>
        <taxon>Actinomycetota</taxon>
        <taxon>Actinomycetes</taxon>
        <taxon>Nakamurellales</taxon>
        <taxon>Nakamurellaceae</taxon>
        <taxon>Nakamurella</taxon>
    </lineage>
</organism>
<dbReference type="EMBL" id="LT629710">
    <property type="protein sequence ID" value="SDP26057.1"/>
    <property type="molecule type" value="Genomic_DNA"/>
</dbReference>
<dbReference type="InterPro" id="IPR039424">
    <property type="entry name" value="SBP_5"/>
</dbReference>
<evidence type="ECO:0000259" key="2">
    <source>
        <dbReference type="Pfam" id="PF00496"/>
    </source>
</evidence>
<dbReference type="Pfam" id="PF00496">
    <property type="entry name" value="SBP_bac_5"/>
    <property type="match status" value="1"/>
</dbReference>
<gene>
    <name evidence="3" type="ORF">SAMN04515671_3456</name>
</gene>
<name>A0A1H0R970_9ACTN</name>
<dbReference type="GO" id="GO:0042597">
    <property type="term" value="C:periplasmic space"/>
    <property type="evidence" value="ECO:0007669"/>
    <property type="project" value="UniProtKB-ARBA"/>
</dbReference>
<dbReference type="Gene3D" id="3.10.105.10">
    <property type="entry name" value="Dipeptide-binding Protein, Domain 3"/>
    <property type="match status" value="1"/>
</dbReference>
<sequence>MTHQFRNIAGVAAFALVLAACGGTSSSSTNSSAPAGGLASGGTFTLALGSDPGTVNPYKSTGGLNRQVYAFAYDTLVGRGADGKPVPQLASSWTTTGTSVTYAIKTGVTCSDGTTLKPSDIAADFNYIKDPATLSPWVALSLPVKYSAAADDTKNTVTITTQTAFGALVQGAGAIPIVCPAGLKNVAGLDHASNGTGPYKITDYVSGDHYTMQVRSGYTWGPAGAATSAAGTPSTVKIAFVANESTMANQLISGQINAAQITGPDRARLDSQTGIKRFDIPVIVGEVNYNEASGRITSDTGVRVAVTQALNLSDLVPVSTANKGTAATNLISEAPVACPGDETTGALPGFDLAKAQQALDAAGWTKGGDGIRQKAGKSLTLKVIYQTGAPQTASAVELIGQQLKAAGIGTNLVGLTNAAFLDSLYTTADFDIYYSAINVEFPYMATTFFGGATPAKGGRNAGAIANTEFEQLSAKAAAAPADQACAIWSQAHKSLFKRADVVPISSGDRPIYASKATLSTVGLFAVPTSIRLYQ</sequence>
<dbReference type="PROSITE" id="PS51257">
    <property type="entry name" value="PROKAR_LIPOPROTEIN"/>
    <property type="match status" value="1"/>
</dbReference>
<evidence type="ECO:0000256" key="1">
    <source>
        <dbReference type="SAM" id="SignalP"/>
    </source>
</evidence>
<dbReference type="GO" id="GO:1904680">
    <property type="term" value="F:peptide transmembrane transporter activity"/>
    <property type="evidence" value="ECO:0007669"/>
    <property type="project" value="TreeGrafter"/>
</dbReference>
<dbReference type="CDD" id="cd00995">
    <property type="entry name" value="PBP2_NikA_DppA_OppA_like"/>
    <property type="match status" value="1"/>
</dbReference>
<dbReference type="GO" id="GO:0015833">
    <property type="term" value="P:peptide transport"/>
    <property type="evidence" value="ECO:0007669"/>
    <property type="project" value="TreeGrafter"/>
</dbReference>
<reference evidence="3 4" key="1">
    <citation type="submission" date="2016-10" db="EMBL/GenBank/DDBJ databases">
        <authorList>
            <person name="de Groot N.N."/>
        </authorList>
    </citation>
    <scope>NUCLEOTIDE SEQUENCE [LARGE SCALE GENOMIC DNA]</scope>
    <source>
        <strain evidence="4">P4-7,KCTC 19426,CECT 7604</strain>
    </source>
</reference>
<dbReference type="InterPro" id="IPR000914">
    <property type="entry name" value="SBP_5_dom"/>
</dbReference>
<feature type="chain" id="PRO_5039275409" evidence="1">
    <location>
        <begin position="20"/>
        <end position="534"/>
    </location>
</feature>
<protein>
    <submittedName>
        <fullName evidence="3">Peptide/nickel transport system substrate-binding protein</fullName>
    </submittedName>
</protein>
<feature type="signal peptide" evidence="1">
    <location>
        <begin position="1"/>
        <end position="19"/>
    </location>
</feature>
<dbReference type="PANTHER" id="PTHR30290">
    <property type="entry name" value="PERIPLASMIC BINDING COMPONENT OF ABC TRANSPORTER"/>
    <property type="match status" value="1"/>
</dbReference>
<dbReference type="RefSeq" id="WP_231988559.1">
    <property type="nucleotide sequence ID" value="NZ_LT629710.1"/>
</dbReference>
<keyword evidence="4" id="KW-1185">Reference proteome</keyword>
<dbReference type="AlphaFoldDB" id="A0A1H0R970"/>
<dbReference type="GO" id="GO:0043190">
    <property type="term" value="C:ATP-binding cassette (ABC) transporter complex"/>
    <property type="evidence" value="ECO:0007669"/>
    <property type="project" value="InterPro"/>
</dbReference>
<keyword evidence="1" id="KW-0732">Signal</keyword>